<organism evidence="1 2">
    <name type="scientific">Halorubrum coriense DSM 10284</name>
    <dbReference type="NCBI Taxonomy" id="1227466"/>
    <lineage>
        <taxon>Archaea</taxon>
        <taxon>Methanobacteriati</taxon>
        <taxon>Methanobacteriota</taxon>
        <taxon>Stenosarchaea group</taxon>
        <taxon>Halobacteria</taxon>
        <taxon>Halobacteriales</taxon>
        <taxon>Haloferacaceae</taxon>
        <taxon>Halorubrum</taxon>
    </lineage>
</organism>
<dbReference type="EMBL" id="AOJL01000011">
    <property type="protein sequence ID" value="ELZ50777.1"/>
    <property type="molecule type" value="Genomic_DNA"/>
</dbReference>
<evidence type="ECO:0000313" key="1">
    <source>
        <dbReference type="EMBL" id="ELZ50777.1"/>
    </source>
</evidence>
<gene>
    <name evidence="1" type="ORF">C464_01606</name>
</gene>
<dbReference type="AlphaFoldDB" id="M0EV45"/>
<protein>
    <submittedName>
        <fullName evidence="1">Uncharacterized protein</fullName>
    </submittedName>
</protein>
<keyword evidence="2" id="KW-1185">Reference proteome</keyword>
<proteinExistence type="predicted"/>
<dbReference type="OrthoDB" id="325833at2157"/>
<accession>M0EV45</accession>
<comment type="caution">
    <text evidence="1">The sequence shown here is derived from an EMBL/GenBank/DDBJ whole genome shotgun (WGS) entry which is preliminary data.</text>
</comment>
<reference evidence="1 2" key="1">
    <citation type="journal article" date="2014" name="PLoS Genet.">
        <title>Phylogenetically driven sequencing of extremely halophilic archaea reveals strategies for static and dynamic osmo-response.</title>
        <authorList>
            <person name="Becker E.A."/>
            <person name="Seitzer P.M."/>
            <person name="Tritt A."/>
            <person name="Larsen D."/>
            <person name="Krusor M."/>
            <person name="Yao A.I."/>
            <person name="Wu D."/>
            <person name="Madern D."/>
            <person name="Eisen J.A."/>
            <person name="Darling A.E."/>
            <person name="Facciotti M.T."/>
        </authorList>
    </citation>
    <scope>NUCLEOTIDE SEQUENCE [LARGE SCALE GENOMIC DNA]</scope>
    <source>
        <strain evidence="1 2">DSM 10284</strain>
    </source>
</reference>
<name>M0EV45_9EURY</name>
<evidence type="ECO:0000313" key="2">
    <source>
        <dbReference type="Proteomes" id="UP000011509"/>
    </source>
</evidence>
<sequence>MATIFLTGWRSLIITEQPFCLVTTDTRPLVVLLIVGVPRVPVFDRKLPVPLSVGRFVHLVDMDVTTLTERDHVGDAIVGVITIEMMKREHVLPPLSLGSIKPAFRRPPTDETRTAPRVADGLSELVVAHVVRSSSISDGD</sequence>
<dbReference type="STRING" id="1227466.C464_01606"/>
<dbReference type="Proteomes" id="UP000011509">
    <property type="component" value="Unassembled WGS sequence"/>
</dbReference>